<gene>
    <name evidence="8" type="ORF">P153DRAFT_383387</name>
</gene>
<dbReference type="Pfam" id="PF20684">
    <property type="entry name" value="Fung_rhodopsin"/>
    <property type="match status" value="1"/>
</dbReference>
<feature type="transmembrane region" description="Helical" evidence="6">
    <location>
        <begin position="235"/>
        <end position="260"/>
    </location>
</feature>
<keyword evidence="3 6" id="KW-1133">Transmembrane helix</keyword>
<dbReference type="RefSeq" id="XP_033525661.1">
    <property type="nucleotide sequence ID" value="XM_033670224.1"/>
</dbReference>
<evidence type="ECO:0000256" key="2">
    <source>
        <dbReference type="ARBA" id="ARBA00022692"/>
    </source>
</evidence>
<accession>A0A6A6AK35</accession>
<dbReference type="GO" id="GO:0016020">
    <property type="term" value="C:membrane"/>
    <property type="evidence" value="ECO:0007669"/>
    <property type="project" value="UniProtKB-SubCell"/>
</dbReference>
<dbReference type="InterPro" id="IPR049326">
    <property type="entry name" value="Rhodopsin_dom_fungi"/>
</dbReference>
<dbReference type="PANTHER" id="PTHR33048:SF92">
    <property type="entry name" value="INTEGRAL MEMBRANE PROTEIN"/>
    <property type="match status" value="1"/>
</dbReference>
<comment type="subcellular location">
    <subcellularLocation>
        <location evidence="1">Membrane</location>
        <topology evidence="1">Multi-pass membrane protein</topology>
    </subcellularLocation>
</comment>
<dbReference type="PANTHER" id="PTHR33048">
    <property type="entry name" value="PTH11-LIKE INTEGRAL MEMBRANE PROTEIN (AFU_ORTHOLOGUE AFUA_5G11245)"/>
    <property type="match status" value="1"/>
</dbReference>
<dbReference type="EMBL" id="ML977502">
    <property type="protein sequence ID" value="KAF2131274.1"/>
    <property type="molecule type" value="Genomic_DNA"/>
</dbReference>
<evidence type="ECO:0000259" key="7">
    <source>
        <dbReference type="Pfam" id="PF20684"/>
    </source>
</evidence>
<feature type="transmembrane region" description="Helical" evidence="6">
    <location>
        <begin position="38"/>
        <end position="61"/>
    </location>
</feature>
<feature type="domain" description="Rhodopsin" evidence="7">
    <location>
        <begin position="23"/>
        <end position="260"/>
    </location>
</feature>
<protein>
    <recommendedName>
        <fullName evidence="7">Rhodopsin domain-containing protein</fullName>
    </recommendedName>
</protein>
<feature type="transmembrane region" description="Helical" evidence="6">
    <location>
        <begin position="163"/>
        <end position="188"/>
    </location>
</feature>
<name>A0A6A6AK35_9PLEO</name>
<dbReference type="InterPro" id="IPR052337">
    <property type="entry name" value="SAT4-like"/>
</dbReference>
<evidence type="ECO:0000256" key="1">
    <source>
        <dbReference type="ARBA" id="ARBA00004141"/>
    </source>
</evidence>
<evidence type="ECO:0000256" key="5">
    <source>
        <dbReference type="ARBA" id="ARBA00038359"/>
    </source>
</evidence>
<keyword evidence="9" id="KW-1185">Reference proteome</keyword>
<dbReference type="GeneID" id="54410656"/>
<evidence type="ECO:0000313" key="9">
    <source>
        <dbReference type="Proteomes" id="UP000799771"/>
    </source>
</evidence>
<evidence type="ECO:0000256" key="6">
    <source>
        <dbReference type="SAM" id="Phobius"/>
    </source>
</evidence>
<evidence type="ECO:0000256" key="3">
    <source>
        <dbReference type="ARBA" id="ARBA00022989"/>
    </source>
</evidence>
<keyword evidence="4 6" id="KW-0472">Membrane</keyword>
<feature type="transmembrane region" description="Helical" evidence="6">
    <location>
        <begin position="120"/>
        <end position="143"/>
    </location>
</feature>
<comment type="similarity">
    <text evidence="5">Belongs to the SAT4 family.</text>
</comment>
<dbReference type="AlphaFoldDB" id="A0A6A6AK35"/>
<feature type="transmembrane region" description="Helical" evidence="6">
    <location>
        <begin position="200"/>
        <end position="223"/>
    </location>
</feature>
<feature type="transmembrane region" description="Helical" evidence="6">
    <location>
        <begin position="6"/>
        <end position="26"/>
    </location>
</feature>
<sequence>MEIATSIAIQALLLGLTFVVVGLRCWIRLRLERRTLTLADYFVFGGLICVVGWVVCSIKALHLQIDFPLEGEELVTNSVDYLKVVFVASYFFDVGVYFPKASLIAFYWWLIPLSFGRLRVWVYVCTAYTAAVFVASILTDTFISPSISDNWSIENQLNSVWNSYPAFVINWSLHISSDILLFAFPFFFITRLKLQRRQKFGLVGVFSLGLITMSITFARFVVYTVTDFNIDDTSGNAWCTGEMCTAIIVVCLPTFKVLIVRASPGNTSNRSNTGYVHAGSSKPFSNLGGTTRSHVQAGRVDDEMELVYLERKASPSSTGTIAEIATEEGKDSVMVTTDITVTRAGV</sequence>
<keyword evidence="2 6" id="KW-0812">Transmembrane</keyword>
<dbReference type="Proteomes" id="UP000799771">
    <property type="component" value="Unassembled WGS sequence"/>
</dbReference>
<feature type="transmembrane region" description="Helical" evidence="6">
    <location>
        <begin position="81"/>
        <end position="108"/>
    </location>
</feature>
<organism evidence="8 9">
    <name type="scientific">Dothidotthia symphoricarpi CBS 119687</name>
    <dbReference type="NCBI Taxonomy" id="1392245"/>
    <lineage>
        <taxon>Eukaryota</taxon>
        <taxon>Fungi</taxon>
        <taxon>Dikarya</taxon>
        <taxon>Ascomycota</taxon>
        <taxon>Pezizomycotina</taxon>
        <taxon>Dothideomycetes</taxon>
        <taxon>Pleosporomycetidae</taxon>
        <taxon>Pleosporales</taxon>
        <taxon>Dothidotthiaceae</taxon>
        <taxon>Dothidotthia</taxon>
    </lineage>
</organism>
<proteinExistence type="inferred from homology"/>
<reference evidence="8" key="1">
    <citation type="journal article" date="2020" name="Stud. Mycol.">
        <title>101 Dothideomycetes genomes: a test case for predicting lifestyles and emergence of pathogens.</title>
        <authorList>
            <person name="Haridas S."/>
            <person name="Albert R."/>
            <person name="Binder M."/>
            <person name="Bloem J."/>
            <person name="Labutti K."/>
            <person name="Salamov A."/>
            <person name="Andreopoulos B."/>
            <person name="Baker S."/>
            <person name="Barry K."/>
            <person name="Bills G."/>
            <person name="Bluhm B."/>
            <person name="Cannon C."/>
            <person name="Castanera R."/>
            <person name="Culley D."/>
            <person name="Daum C."/>
            <person name="Ezra D."/>
            <person name="Gonzalez J."/>
            <person name="Henrissat B."/>
            <person name="Kuo A."/>
            <person name="Liang C."/>
            <person name="Lipzen A."/>
            <person name="Lutzoni F."/>
            <person name="Magnuson J."/>
            <person name="Mondo S."/>
            <person name="Nolan M."/>
            <person name="Ohm R."/>
            <person name="Pangilinan J."/>
            <person name="Park H.-J."/>
            <person name="Ramirez L."/>
            <person name="Alfaro M."/>
            <person name="Sun H."/>
            <person name="Tritt A."/>
            <person name="Yoshinaga Y."/>
            <person name="Zwiers L.-H."/>
            <person name="Turgeon B."/>
            <person name="Goodwin S."/>
            <person name="Spatafora J."/>
            <person name="Crous P."/>
            <person name="Grigoriev I."/>
        </authorList>
    </citation>
    <scope>NUCLEOTIDE SEQUENCE</scope>
    <source>
        <strain evidence="8">CBS 119687</strain>
    </source>
</reference>
<evidence type="ECO:0000313" key="8">
    <source>
        <dbReference type="EMBL" id="KAF2131274.1"/>
    </source>
</evidence>
<dbReference type="OrthoDB" id="444631at2759"/>
<evidence type="ECO:0000256" key="4">
    <source>
        <dbReference type="ARBA" id="ARBA00023136"/>
    </source>
</evidence>